<name>A0A6U5KSC8_9STRA</name>
<dbReference type="InterPro" id="IPR005115">
    <property type="entry name" value="Gly_transporter"/>
</dbReference>
<dbReference type="AlphaFoldDB" id="A0A6U5KSC8"/>
<sequence>MRKILRVMLSYKCSQTFIAVASMVAILSKQVTAVASDAAKGLQQPRVRVRNIPRSFHSTALRGGAMPVPVIDTSVEVQSFFQAVDLFGTGVFAFSGAVTAGQKGMDLLGMIIISTITAIGGG</sequence>
<feature type="domain" description="Glycine transporter" evidence="1">
    <location>
        <begin position="83"/>
        <end position="122"/>
    </location>
</feature>
<evidence type="ECO:0000259" key="1">
    <source>
        <dbReference type="Pfam" id="PF03458"/>
    </source>
</evidence>
<protein>
    <recommendedName>
        <fullName evidence="1">Glycine transporter domain-containing protein</fullName>
    </recommendedName>
</protein>
<evidence type="ECO:0000313" key="2">
    <source>
        <dbReference type="EMBL" id="CAD8897286.1"/>
    </source>
</evidence>
<reference evidence="3" key="1">
    <citation type="submission" date="2021-01" db="EMBL/GenBank/DDBJ databases">
        <authorList>
            <person name="Corre E."/>
            <person name="Pelletier E."/>
            <person name="Niang G."/>
            <person name="Scheremetjew M."/>
            <person name="Finn R."/>
            <person name="Kale V."/>
            <person name="Holt S."/>
            <person name="Cochrane G."/>
            <person name="Meng A."/>
            <person name="Brown T."/>
            <person name="Cohen L."/>
        </authorList>
    </citation>
    <scope>NUCLEOTIDE SEQUENCE</scope>
    <source>
        <strain evidence="3">308</strain>
    </source>
</reference>
<dbReference type="Pfam" id="PF03458">
    <property type="entry name" value="Gly_transporter"/>
    <property type="match status" value="1"/>
</dbReference>
<dbReference type="EMBL" id="HBFR01033557">
    <property type="protein sequence ID" value="CAD8897287.1"/>
    <property type="molecule type" value="Transcribed_RNA"/>
</dbReference>
<dbReference type="EMBL" id="HBFR01033556">
    <property type="protein sequence ID" value="CAD8897286.1"/>
    <property type="molecule type" value="Transcribed_RNA"/>
</dbReference>
<gene>
    <name evidence="2" type="ORF">CHYS00102_LOCUS24500</name>
    <name evidence="3" type="ORF">CHYS00102_LOCUS24501</name>
</gene>
<evidence type="ECO:0000313" key="3">
    <source>
        <dbReference type="EMBL" id="CAD8897287.1"/>
    </source>
</evidence>
<accession>A0A6U5KSC8</accession>
<proteinExistence type="predicted"/>
<organism evidence="3">
    <name type="scientific">Corethron hystrix</name>
    <dbReference type="NCBI Taxonomy" id="216773"/>
    <lineage>
        <taxon>Eukaryota</taxon>
        <taxon>Sar</taxon>
        <taxon>Stramenopiles</taxon>
        <taxon>Ochrophyta</taxon>
        <taxon>Bacillariophyta</taxon>
        <taxon>Coscinodiscophyceae</taxon>
        <taxon>Corethrophycidae</taxon>
        <taxon>Corethrales</taxon>
        <taxon>Corethraceae</taxon>
        <taxon>Corethron</taxon>
    </lineage>
</organism>